<dbReference type="EMBL" id="CXST01000002">
    <property type="protein sequence ID" value="CTQ45713.1"/>
    <property type="molecule type" value="Genomic_DNA"/>
</dbReference>
<sequence>MNLTNAVLYNCWPGEREPTAEELSIYDTLELNCVRDVSEEDQEGTQFEPCEPEDAELWSVYLHLKAGGVDALTDCRTREEAVIVIEYLADRWGMPVELVR</sequence>
<evidence type="ECO:0000313" key="2">
    <source>
        <dbReference type="Proteomes" id="UP000048926"/>
    </source>
</evidence>
<keyword evidence="2" id="KW-1185">Reference proteome</keyword>
<dbReference type="Proteomes" id="UP000048926">
    <property type="component" value="Unassembled WGS sequence"/>
</dbReference>
<gene>
    <name evidence="1" type="ORF">LAL4801_04168</name>
</gene>
<accession>A0A0M6Y855</accession>
<reference evidence="2" key="1">
    <citation type="submission" date="2015-07" db="EMBL/GenBank/DDBJ databases">
        <authorList>
            <person name="Rodrigo-Torres Lidia"/>
            <person name="Arahal R.David."/>
        </authorList>
    </citation>
    <scope>NUCLEOTIDE SEQUENCE [LARGE SCALE GENOMIC DNA]</scope>
    <source>
        <strain evidence="2">CECT 4801</strain>
    </source>
</reference>
<dbReference type="RefSeq" id="WP_145903735.1">
    <property type="nucleotide sequence ID" value="NZ_CXST01000002.1"/>
</dbReference>
<proteinExistence type="predicted"/>
<protein>
    <submittedName>
        <fullName evidence="1">Uncharacterized protein</fullName>
    </submittedName>
</protein>
<dbReference type="AlphaFoldDB" id="A0A0M6Y855"/>
<name>A0A0M6Y855_9HYPH</name>
<organism evidence="1 2">
    <name type="scientific">Roseibium aggregatum</name>
    <dbReference type="NCBI Taxonomy" id="187304"/>
    <lineage>
        <taxon>Bacteria</taxon>
        <taxon>Pseudomonadati</taxon>
        <taxon>Pseudomonadota</taxon>
        <taxon>Alphaproteobacteria</taxon>
        <taxon>Hyphomicrobiales</taxon>
        <taxon>Stappiaceae</taxon>
        <taxon>Roseibium</taxon>
    </lineage>
</organism>
<dbReference type="OrthoDB" id="8242073at2"/>
<evidence type="ECO:0000313" key="1">
    <source>
        <dbReference type="EMBL" id="CTQ45713.1"/>
    </source>
</evidence>